<dbReference type="OrthoDB" id="1062680at2"/>
<keyword evidence="2" id="KW-1185">Reference proteome</keyword>
<dbReference type="Proteomes" id="UP000189981">
    <property type="component" value="Unassembled WGS sequence"/>
</dbReference>
<accession>A0A1T5B3W5</accession>
<evidence type="ECO:0008006" key="3">
    <source>
        <dbReference type="Google" id="ProtNLM"/>
    </source>
</evidence>
<organism evidence="1 2">
    <name type="scientific">Daejeonella lutea</name>
    <dbReference type="NCBI Taxonomy" id="572036"/>
    <lineage>
        <taxon>Bacteria</taxon>
        <taxon>Pseudomonadati</taxon>
        <taxon>Bacteroidota</taxon>
        <taxon>Sphingobacteriia</taxon>
        <taxon>Sphingobacteriales</taxon>
        <taxon>Sphingobacteriaceae</taxon>
        <taxon>Daejeonella</taxon>
    </lineage>
</organism>
<protein>
    <recommendedName>
        <fullName evidence="3">DUF4249 domain-containing protein</fullName>
    </recommendedName>
</protein>
<evidence type="ECO:0000313" key="2">
    <source>
        <dbReference type="Proteomes" id="UP000189981"/>
    </source>
</evidence>
<dbReference type="AlphaFoldDB" id="A0A1T5B3W5"/>
<name>A0A1T5B3W5_9SPHI</name>
<dbReference type="InterPro" id="IPR025345">
    <property type="entry name" value="DUF4249"/>
</dbReference>
<proteinExistence type="predicted"/>
<dbReference type="STRING" id="572036.SAMN05661099_1248"/>
<dbReference type="EMBL" id="FUYR01000001">
    <property type="protein sequence ID" value="SKB41747.1"/>
    <property type="molecule type" value="Genomic_DNA"/>
</dbReference>
<dbReference type="Pfam" id="PF14054">
    <property type="entry name" value="DUF4249"/>
    <property type="match status" value="1"/>
</dbReference>
<reference evidence="2" key="1">
    <citation type="submission" date="2017-02" db="EMBL/GenBank/DDBJ databases">
        <authorList>
            <person name="Varghese N."/>
            <person name="Submissions S."/>
        </authorList>
    </citation>
    <scope>NUCLEOTIDE SEQUENCE [LARGE SCALE GENOMIC DNA]</scope>
    <source>
        <strain evidence="2">DSM 22385</strain>
    </source>
</reference>
<evidence type="ECO:0000313" key="1">
    <source>
        <dbReference type="EMBL" id="SKB41747.1"/>
    </source>
</evidence>
<gene>
    <name evidence="1" type="ORF">SAMN05661099_1248</name>
</gene>
<sequence length="403" mass="44725">MTNCHSLFRIGRSLEQGKTMRKLFTIGIFALLTVVGCKKPFNPEAINGFSSALIVEGVINPSGVTNIYLSRTLDLDDKVVIKPEPKAVVQVLSENNTAVTLAEKTGGLYSIPALSLNSTQKYRLRIRTSAGVEYMSDALAVKNTPPIDKFYWERSPEGVGIYVDAQDSQNNTKYYQWDFEEDWEIRSIDSAKYSGVPGPMGGIAVVARDSKESALMFTCYKSQRSTNIDIFSTAKLSADVVSRHRVAFIPNISDKLSVRYSILVRQYALNFEAFEYLSMMKRNTEQLGSFFDAQPSELVGNIRNVSDKNDVAIGYIVIAPVLEKRLFITISDVPGWGFRLNCNTFPVKNDRDSLAVHFGPGAAYTPQYPVQNSAGGITHWTATPASCLDCRLRSGTNVKPAFW</sequence>